<sequence>MDGERVLGLLCQLVEPIGRSLPSSIEVVLHDLSLLPNSIVAIHGDVTGRSVGDPATDVLLDLIAREDRGPAIGYVSTLPDGRSIRSTTMLVRDVSGQQVAALCLNADLAVWTSVQGIVDAMLGSAQQQVERPRQSAAVTEWRELDASRTEVFAKSVDELADHLIRAALARRGVPVELMHKRHKLEVVRDLRGRGLFHIKDAVDMVATALDVTRYTVYNYLNELKDDEAGSGPGAESENR</sequence>
<dbReference type="Proteomes" id="UP000636793">
    <property type="component" value="Unassembled WGS sequence"/>
</dbReference>
<evidence type="ECO:0000313" key="3">
    <source>
        <dbReference type="EMBL" id="GGB26011.1"/>
    </source>
</evidence>
<accession>A0A916T363</accession>
<evidence type="ECO:0000259" key="1">
    <source>
        <dbReference type="Pfam" id="PF08348"/>
    </source>
</evidence>
<feature type="domain" description="Transcriptional regulator DauR-like HTH" evidence="2">
    <location>
        <begin position="161"/>
        <end position="221"/>
    </location>
</feature>
<name>A0A916T363_9MICO</name>
<dbReference type="PANTHER" id="PTHR35568">
    <property type="entry name" value="TRANSCRIPTIONAL REGULATOR DAUR"/>
    <property type="match status" value="1"/>
</dbReference>
<reference evidence="3" key="1">
    <citation type="journal article" date="2014" name="Int. J. Syst. Evol. Microbiol.">
        <title>Complete genome sequence of Corynebacterium casei LMG S-19264T (=DSM 44701T), isolated from a smear-ripened cheese.</title>
        <authorList>
            <consortium name="US DOE Joint Genome Institute (JGI-PGF)"/>
            <person name="Walter F."/>
            <person name="Albersmeier A."/>
            <person name="Kalinowski J."/>
            <person name="Ruckert C."/>
        </authorList>
    </citation>
    <scope>NUCLEOTIDE SEQUENCE</scope>
    <source>
        <strain evidence="3">CGMCC 1.15085</strain>
    </source>
</reference>
<dbReference type="InterPro" id="IPR013559">
    <property type="entry name" value="YheO"/>
</dbReference>
<evidence type="ECO:0000259" key="2">
    <source>
        <dbReference type="Pfam" id="PF13309"/>
    </source>
</evidence>
<feature type="domain" description="YheO-like" evidence="1">
    <location>
        <begin position="11"/>
        <end position="115"/>
    </location>
</feature>
<dbReference type="AlphaFoldDB" id="A0A916T363"/>
<reference evidence="3" key="2">
    <citation type="submission" date="2020-09" db="EMBL/GenBank/DDBJ databases">
        <authorList>
            <person name="Sun Q."/>
            <person name="Zhou Y."/>
        </authorList>
    </citation>
    <scope>NUCLEOTIDE SEQUENCE</scope>
    <source>
        <strain evidence="3">CGMCC 1.15085</strain>
    </source>
</reference>
<evidence type="ECO:0000313" key="4">
    <source>
        <dbReference type="Proteomes" id="UP000636793"/>
    </source>
</evidence>
<dbReference type="EMBL" id="BMHI01000002">
    <property type="protein sequence ID" value="GGB26011.1"/>
    <property type="molecule type" value="Genomic_DNA"/>
</dbReference>
<gene>
    <name evidence="3" type="ORF">GCM10011492_15220</name>
</gene>
<dbReference type="InterPro" id="IPR039445">
    <property type="entry name" value="DauR-like_HTH"/>
</dbReference>
<proteinExistence type="predicted"/>
<protein>
    <submittedName>
        <fullName evidence="3">DNA-binding protein</fullName>
    </submittedName>
</protein>
<organism evidence="3 4">
    <name type="scientific">Flexivirga endophytica</name>
    <dbReference type="NCBI Taxonomy" id="1849103"/>
    <lineage>
        <taxon>Bacteria</taxon>
        <taxon>Bacillati</taxon>
        <taxon>Actinomycetota</taxon>
        <taxon>Actinomycetes</taxon>
        <taxon>Micrococcales</taxon>
        <taxon>Dermacoccaceae</taxon>
        <taxon>Flexivirga</taxon>
    </lineage>
</organism>
<dbReference type="InterPro" id="IPR039446">
    <property type="entry name" value="DauR-like"/>
</dbReference>
<dbReference type="Pfam" id="PF13309">
    <property type="entry name" value="HTH_22"/>
    <property type="match status" value="1"/>
</dbReference>
<dbReference type="GO" id="GO:0003677">
    <property type="term" value="F:DNA binding"/>
    <property type="evidence" value="ECO:0007669"/>
    <property type="project" value="UniProtKB-KW"/>
</dbReference>
<keyword evidence="4" id="KW-1185">Reference proteome</keyword>
<keyword evidence="3" id="KW-0238">DNA-binding</keyword>
<comment type="caution">
    <text evidence="3">The sequence shown here is derived from an EMBL/GenBank/DDBJ whole genome shotgun (WGS) entry which is preliminary data.</text>
</comment>
<dbReference type="PANTHER" id="PTHR35568:SF1">
    <property type="entry name" value="TRANSCRIPTIONAL REGULATOR DAUR"/>
    <property type="match status" value="1"/>
</dbReference>
<dbReference type="Pfam" id="PF08348">
    <property type="entry name" value="PAS_6"/>
    <property type="match status" value="1"/>
</dbReference>